<evidence type="ECO:0000256" key="12">
    <source>
        <dbReference type="ARBA" id="ARBA00048679"/>
    </source>
</evidence>
<dbReference type="GO" id="GO:0005737">
    <property type="term" value="C:cytoplasm"/>
    <property type="evidence" value="ECO:0007669"/>
    <property type="project" value="UniProtKB-SubCell"/>
</dbReference>
<protein>
    <recommendedName>
        <fullName evidence="3">non-specific serine/threonine protein kinase</fullName>
        <ecNumber evidence="3">2.7.11.1</ecNumber>
    </recommendedName>
</protein>
<sequence length="915" mass="103092">MEVKRKNRGTFRMDPVPEKTPFRTKSSNVRKEVITPGVSGVFRQVSAFSSYVRAACSLNTTAGGIGNLFTRKMAVNANTSCPWPNTQDDYELRDVIGVGATAVVYGALCKPRGEKCAIKRINLEKWNTSMDELLKEIQAMSSCNHENVVTYYTSFVVNDELWLVLRLLEGGSLLDVIKHKMKISNCKHGVFDEATIATVLKEVLKGLEYFHSNGQIHRDVKAGNILLGEDGTVQIADFGVSAWLATGRDLSRQKVRHTFVGTPCWMAPEVMEQDHGYDFKADIWSFGITAIEMATGTAPYHKYPPMKVLMLTLQNDPPNLDTGKLSMFDVVFESYIRYKTDFWKLLMSRRLKDDDIEDLLAQIENGDISEDEEDMGDMNEIDYHPDLRDLISELEDNNDDDEEYNENPPSNMEEGWLDHFNSPAPGPSNCQPHSSLLGVAAWRQQTRELIWKNRNLQYSEEHIRFTGNTDLSPPLAALETPFQFFSEFMNEDILTVIVEQTNLYITQKNVSNCPPVTATEIRQFLGVKDFMKDSIVRGTYEEQVADYEGLDISVTCWKDNKVVTLASTYVGSEPAETVNRYDKKQKKQISIACPKIVKDYNVHIGGVDHMDSFLGDYRSELAETLCSYKKYDTNKRGRPSSNNVEREIEAKKHRGPAKPVPPKDIRTDGADKDQYKIYGKTFRKLICDCLQKDPTKRPTATELLKHPFFKKAKDKKYLTQTLVAIGPSMETRVHKASKRQTGASGRLHRTVTGEWEWSEEEDEGAKAPGSDEEAADDKKPMNELQRADSSGSDNEEESPESKANKVQNARPTETVVFNLVLRLRNARRELNDIRFEFITGKDTAEGIASELVGAGLVDPQDSVPISVNLAKLLEAQKSSLQPPSKTVTFHLNSTGPNEQFDDKTLVGFAQISIIN</sequence>
<dbReference type="Pfam" id="PF13843">
    <property type="entry name" value="DDE_Tnp_1_7"/>
    <property type="match status" value="2"/>
</dbReference>
<evidence type="ECO:0000259" key="15">
    <source>
        <dbReference type="PROSITE" id="PS50011"/>
    </source>
</evidence>
<dbReference type="EMBL" id="CAJQZP010000987">
    <property type="protein sequence ID" value="CAG5007007.1"/>
    <property type="molecule type" value="Genomic_DNA"/>
</dbReference>
<dbReference type="InterPro" id="IPR017441">
    <property type="entry name" value="Protein_kinase_ATP_BS"/>
</dbReference>
<dbReference type="SMART" id="SM00220">
    <property type="entry name" value="S_TKc"/>
    <property type="match status" value="1"/>
</dbReference>
<accession>A0A8S3X7C0</accession>
<dbReference type="Pfam" id="PF12202">
    <property type="entry name" value="OSR1_C"/>
    <property type="match status" value="1"/>
</dbReference>
<dbReference type="GO" id="GO:0005524">
    <property type="term" value="F:ATP binding"/>
    <property type="evidence" value="ECO:0007669"/>
    <property type="project" value="UniProtKB-UniRule"/>
</dbReference>
<keyword evidence="10 13" id="KW-0067">ATP-binding</keyword>
<dbReference type="PROSITE" id="PS00107">
    <property type="entry name" value="PROTEIN_KINASE_ATP"/>
    <property type="match status" value="1"/>
</dbReference>
<proteinExistence type="inferred from homology"/>
<evidence type="ECO:0000313" key="17">
    <source>
        <dbReference type="Proteomes" id="UP000691718"/>
    </source>
</evidence>
<dbReference type="Proteomes" id="UP000691718">
    <property type="component" value="Unassembled WGS sequence"/>
</dbReference>
<keyword evidence="6" id="KW-0597">Phosphoprotein</keyword>
<dbReference type="FunFam" id="3.30.200.20:FF:000114">
    <property type="entry name" value="serine/threonine-protein kinase OSR1 isoform X1"/>
    <property type="match status" value="1"/>
</dbReference>
<dbReference type="InterPro" id="IPR000719">
    <property type="entry name" value="Prot_kinase_dom"/>
</dbReference>
<evidence type="ECO:0000313" key="16">
    <source>
        <dbReference type="EMBL" id="CAG5007007.1"/>
    </source>
</evidence>
<evidence type="ECO:0000256" key="6">
    <source>
        <dbReference type="ARBA" id="ARBA00022553"/>
    </source>
</evidence>
<evidence type="ECO:0000256" key="11">
    <source>
        <dbReference type="ARBA" id="ARBA00047899"/>
    </source>
</evidence>
<feature type="region of interest" description="Disordered" evidence="14">
    <location>
        <begin position="1"/>
        <end position="23"/>
    </location>
</feature>
<dbReference type="EC" id="2.7.11.1" evidence="3"/>
<evidence type="ECO:0000256" key="5">
    <source>
        <dbReference type="ARBA" id="ARBA00022527"/>
    </source>
</evidence>
<comment type="similarity">
    <text evidence="2">Belongs to the protein kinase superfamily. STE Ser/Thr protein kinase family. STE20 subfamily.</text>
</comment>
<keyword evidence="4" id="KW-0963">Cytoplasm</keyword>
<feature type="region of interest" description="Disordered" evidence="14">
    <location>
        <begin position="635"/>
        <end position="670"/>
    </location>
</feature>
<evidence type="ECO:0000256" key="9">
    <source>
        <dbReference type="ARBA" id="ARBA00022777"/>
    </source>
</evidence>
<dbReference type="OrthoDB" id="118105at2759"/>
<keyword evidence="5" id="KW-0723">Serine/threonine-protein kinase</keyword>
<feature type="domain" description="Protein kinase" evidence="15">
    <location>
        <begin position="90"/>
        <end position="709"/>
    </location>
</feature>
<name>A0A8S3X7C0_PARAO</name>
<dbReference type="PANTHER" id="PTHR48012:SF16">
    <property type="entry name" value="NON-SPECIFIC SERINE_THREONINE PROTEIN KINASE"/>
    <property type="match status" value="1"/>
</dbReference>
<evidence type="ECO:0000256" key="2">
    <source>
        <dbReference type="ARBA" id="ARBA00008874"/>
    </source>
</evidence>
<evidence type="ECO:0000256" key="4">
    <source>
        <dbReference type="ARBA" id="ARBA00022490"/>
    </source>
</evidence>
<comment type="subcellular location">
    <subcellularLocation>
        <location evidence="1">Cytoplasm</location>
    </subcellularLocation>
</comment>
<dbReference type="PROSITE" id="PS50011">
    <property type="entry name" value="PROTEIN_KINASE_DOM"/>
    <property type="match status" value="1"/>
</dbReference>
<comment type="caution">
    <text evidence="16">The sequence shown here is derived from an EMBL/GenBank/DDBJ whole genome shotgun (WGS) entry which is preliminary data.</text>
</comment>
<comment type="catalytic activity">
    <reaction evidence="12">
        <text>L-seryl-[protein] + ATP = O-phospho-L-seryl-[protein] + ADP + H(+)</text>
        <dbReference type="Rhea" id="RHEA:17989"/>
        <dbReference type="Rhea" id="RHEA-COMP:9863"/>
        <dbReference type="Rhea" id="RHEA-COMP:11604"/>
        <dbReference type="ChEBI" id="CHEBI:15378"/>
        <dbReference type="ChEBI" id="CHEBI:29999"/>
        <dbReference type="ChEBI" id="CHEBI:30616"/>
        <dbReference type="ChEBI" id="CHEBI:83421"/>
        <dbReference type="ChEBI" id="CHEBI:456216"/>
        <dbReference type="EC" id="2.7.11.1"/>
    </reaction>
</comment>
<reference evidence="16" key="1">
    <citation type="submission" date="2021-04" db="EMBL/GenBank/DDBJ databases">
        <authorList>
            <person name="Tunstrom K."/>
        </authorList>
    </citation>
    <scope>NUCLEOTIDE SEQUENCE</scope>
</reference>
<gene>
    <name evidence="16" type="ORF">PAPOLLO_LOCUS14841</name>
</gene>
<evidence type="ECO:0000256" key="8">
    <source>
        <dbReference type="ARBA" id="ARBA00022741"/>
    </source>
</evidence>
<keyword evidence="17" id="KW-1185">Reference proteome</keyword>
<feature type="region of interest" description="Disordered" evidence="14">
    <location>
        <begin position="732"/>
        <end position="809"/>
    </location>
</feature>
<dbReference type="GO" id="GO:0004674">
    <property type="term" value="F:protein serine/threonine kinase activity"/>
    <property type="evidence" value="ECO:0007669"/>
    <property type="project" value="UniProtKB-KW"/>
</dbReference>
<organism evidence="16 17">
    <name type="scientific">Parnassius apollo</name>
    <name type="common">Apollo butterfly</name>
    <name type="synonym">Papilio apollo</name>
    <dbReference type="NCBI Taxonomy" id="110799"/>
    <lineage>
        <taxon>Eukaryota</taxon>
        <taxon>Metazoa</taxon>
        <taxon>Ecdysozoa</taxon>
        <taxon>Arthropoda</taxon>
        <taxon>Hexapoda</taxon>
        <taxon>Insecta</taxon>
        <taxon>Pterygota</taxon>
        <taxon>Neoptera</taxon>
        <taxon>Endopterygota</taxon>
        <taxon>Lepidoptera</taxon>
        <taxon>Glossata</taxon>
        <taxon>Ditrysia</taxon>
        <taxon>Papilionoidea</taxon>
        <taxon>Papilionidae</taxon>
        <taxon>Parnassiinae</taxon>
        <taxon>Parnassini</taxon>
        <taxon>Parnassius</taxon>
        <taxon>Parnassius</taxon>
    </lineage>
</organism>
<evidence type="ECO:0000256" key="14">
    <source>
        <dbReference type="SAM" id="MobiDB-lite"/>
    </source>
</evidence>
<evidence type="ECO:0000256" key="1">
    <source>
        <dbReference type="ARBA" id="ARBA00004496"/>
    </source>
</evidence>
<dbReference type="PANTHER" id="PTHR48012">
    <property type="entry name" value="STERILE20-LIKE KINASE, ISOFORM B-RELATED"/>
    <property type="match status" value="1"/>
</dbReference>
<keyword evidence="9" id="KW-0418">Kinase</keyword>
<dbReference type="CDD" id="cd06610">
    <property type="entry name" value="STKc_OSR1_SPAK"/>
    <property type="match status" value="1"/>
</dbReference>
<keyword evidence="8 13" id="KW-0547">Nucleotide-binding</keyword>
<keyword evidence="7" id="KW-0808">Transferase</keyword>
<feature type="binding site" evidence="13">
    <location>
        <position position="119"/>
    </location>
    <ligand>
        <name>ATP</name>
        <dbReference type="ChEBI" id="CHEBI:30616"/>
    </ligand>
</feature>
<dbReference type="InterPro" id="IPR029526">
    <property type="entry name" value="PGBD"/>
</dbReference>
<comment type="catalytic activity">
    <reaction evidence="11">
        <text>L-threonyl-[protein] + ATP = O-phospho-L-threonyl-[protein] + ADP + H(+)</text>
        <dbReference type="Rhea" id="RHEA:46608"/>
        <dbReference type="Rhea" id="RHEA-COMP:11060"/>
        <dbReference type="Rhea" id="RHEA-COMP:11605"/>
        <dbReference type="ChEBI" id="CHEBI:15378"/>
        <dbReference type="ChEBI" id="CHEBI:30013"/>
        <dbReference type="ChEBI" id="CHEBI:30616"/>
        <dbReference type="ChEBI" id="CHEBI:61977"/>
        <dbReference type="ChEBI" id="CHEBI:456216"/>
        <dbReference type="EC" id="2.7.11.1"/>
    </reaction>
</comment>
<dbReference type="FunFam" id="1.10.510.10:FF:000068">
    <property type="entry name" value="STE20/SPS1-related proline-alanine-rich protein kinase"/>
    <property type="match status" value="1"/>
</dbReference>
<feature type="compositionally biased region" description="Basic and acidic residues" evidence="14">
    <location>
        <begin position="661"/>
        <end position="670"/>
    </location>
</feature>
<dbReference type="Pfam" id="PF00069">
    <property type="entry name" value="Pkinase"/>
    <property type="match status" value="1"/>
</dbReference>
<dbReference type="InterPro" id="IPR050629">
    <property type="entry name" value="STE20/SPS1-PAK"/>
</dbReference>
<dbReference type="AlphaFoldDB" id="A0A8S3X7C0"/>
<evidence type="ECO:0000256" key="3">
    <source>
        <dbReference type="ARBA" id="ARBA00012513"/>
    </source>
</evidence>
<dbReference type="InterPro" id="IPR024678">
    <property type="entry name" value="Kinase_OSR1/WNK_CCT"/>
</dbReference>
<evidence type="ECO:0000256" key="10">
    <source>
        <dbReference type="ARBA" id="ARBA00022840"/>
    </source>
</evidence>
<evidence type="ECO:0000256" key="7">
    <source>
        <dbReference type="ARBA" id="ARBA00022679"/>
    </source>
</evidence>
<evidence type="ECO:0000256" key="13">
    <source>
        <dbReference type="PROSITE-ProRule" id="PRU10141"/>
    </source>
</evidence>